<feature type="compositionally biased region" description="Acidic residues" evidence="3">
    <location>
        <begin position="1187"/>
        <end position="1199"/>
    </location>
</feature>
<feature type="region of interest" description="Disordered" evidence="3">
    <location>
        <begin position="875"/>
        <end position="916"/>
    </location>
</feature>
<feature type="compositionally biased region" description="Basic and acidic residues" evidence="3">
    <location>
        <begin position="1155"/>
        <end position="1166"/>
    </location>
</feature>
<dbReference type="InterPro" id="IPR035979">
    <property type="entry name" value="RBD_domain_sf"/>
</dbReference>
<comment type="caution">
    <text evidence="6">The sequence shown here is derived from an EMBL/GenBank/DDBJ whole genome shotgun (WGS) entry which is preliminary data.</text>
</comment>
<name>A0A9W4U6P0_9PLEO</name>
<dbReference type="GO" id="GO:0030036">
    <property type="term" value="P:actin cytoskeleton organization"/>
    <property type="evidence" value="ECO:0007669"/>
    <property type="project" value="InterPro"/>
</dbReference>
<dbReference type="SMART" id="SM00360">
    <property type="entry name" value="RRM"/>
    <property type="match status" value="1"/>
</dbReference>
<dbReference type="InterPro" id="IPR012677">
    <property type="entry name" value="Nucleotide-bd_a/b_plait_sf"/>
</dbReference>
<dbReference type="InterPro" id="IPR001138">
    <property type="entry name" value="Zn2Cys6_DnaBD"/>
</dbReference>
<feature type="compositionally biased region" description="Polar residues" evidence="3">
    <location>
        <begin position="622"/>
        <end position="631"/>
    </location>
</feature>
<dbReference type="OrthoDB" id="6133115at2759"/>
<dbReference type="PANTHER" id="PTHR35391">
    <property type="entry name" value="C2H2-TYPE DOMAIN-CONTAINING PROTEIN-RELATED"/>
    <property type="match status" value="1"/>
</dbReference>
<evidence type="ECO:0000259" key="4">
    <source>
        <dbReference type="PROSITE" id="PS50048"/>
    </source>
</evidence>
<feature type="compositionally biased region" description="Basic and acidic residues" evidence="3">
    <location>
        <begin position="611"/>
        <end position="621"/>
    </location>
</feature>
<evidence type="ECO:0000313" key="6">
    <source>
        <dbReference type="EMBL" id="CAI6288348.1"/>
    </source>
</evidence>
<feature type="region of interest" description="Disordered" evidence="3">
    <location>
        <begin position="1155"/>
        <end position="1174"/>
    </location>
</feature>
<accession>A0A9W4U6P0</accession>
<protein>
    <submittedName>
        <fullName evidence="6">Uncharacterized protein</fullName>
    </submittedName>
</protein>
<dbReference type="InterPro" id="IPR013087">
    <property type="entry name" value="Znf_C2H2_type"/>
</dbReference>
<feature type="region of interest" description="Disordered" evidence="3">
    <location>
        <begin position="105"/>
        <end position="126"/>
    </location>
</feature>
<feature type="compositionally biased region" description="Acidic residues" evidence="3">
    <location>
        <begin position="107"/>
        <end position="126"/>
    </location>
</feature>
<dbReference type="SMART" id="SM00355">
    <property type="entry name" value="ZnF_C2H2"/>
    <property type="match status" value="4"/>
</dbReference>
<feature type="compositionally biased region" description="Basic and acidic residues" evidence="3">
    <location>
        <begin position="875"/>
        <end position="899"/>
    </location>
</feature>
<feature type="compositionally biased region" description="Low complexity" evidence="3">
    <location>
        <begin position="1213"/>
        <end position="1222"/>
    </location>
</feature>
<reference evidence="6" key="1">
    <citation type="submission" date="2023-01" db="EMBL/GenBank/DDBJ databases">
        <authorList>
            <person name="Van Ghelder C."/>
            <person name="Rancurel C."/>
        </authorList>
    </citation>
    <scope>NUCLEOTIDE SEQUENCE</scope>
    <source>
        <strain evidence="6">CNCM I-4278</strain>
    </source>
</reference>
<feature type="region of interest" description="Disordered" evidence="3">
    <location>
        <begin position="1064"/>
        <end position="1096"/>
    </location>
</feature>
<feature type="region of interest" description="Disordered" evidence="3">
    <location>
        <begin position="611"/>
        <end position="647"/>
    </location>
</feature>
<feature type="compositionally biased region" description="Basic and acidic residues" evidence="3">
    <location>
        <begin position="750"/>
        <end position="782"/>
    </location>
</feature>
<gene>
    <name evidence="6" type="ORF">PDIGIT_LOCUS2386</name>
</gene>
<dbReference type="GO" id="GO:0003723">
    <property type="term" value="F:RNA binding"/>
    <property type="evidence" value="ECO:0007669"/>
    <property type="project" value="UniProtKB-UniRule"/>
</dbReference>
<keyword evidence="2" id="KW-0694">RNA-binding</keyword>
<keyword evidence="1" id="KW-0539">Nucleus</keyword>
<organism evidence="6 7">
    <name type="scientific">Periconia digitata</name>
    <dbReference type="NCBI Taxonomy" id="1303443"/>
    <lineage>
        <taxon>Eukaryota</taxon>
        <taxon>Fungi</taxon>
        <taxon>Dikarya</taxon>
        <taxon>Ascomycota</taxon>
        <taxon>Pezizomycotina</taxon>
        <taxon>Dothideomycetes</taxon>
        <taxon>Pleosporomycetidae</taxon>
        <taxon>Pleosporales</taxon>
        <taxon>Massarineae</taxon>
        <taxon>Periconiaceae</taxon>
        <taxon>Periconia</taxon>
    </lineage>
</organism>
<feature type="region of interest" description="Disordered" evidence="3">
    <location>
        <begin position="1186"/>
        <end position="1259"/>
    </location>
</feature>
<dbReference type="GO" id="GO:0003779">
    <property type="term" value="F:actin binding"/>
    <property type="evidence" value="ECO:0007669"/>
    <property type="project" value="InterPro"/>
</dbReference>
<dbReference type="Proteomes" id="UP001152607">
    <property type="component" value="Unassembled WGS sequence"/>
</dbReference>
<feature type="region of interest" description="Disordered" evidence="3">
    <location>
        <begin position="737"/>
        <end position="803"/>
    </location>
</feature>
<dbReference type="PANTHER" id="PTHR35391:SF7">
    <property type="entry name" value="C2H2-TYPE DOMAIN-CONTAINING PROTEIN"/>
    <property type="match status" value="1"/>
</dbReference>
<dbReference type="Pfam" id="PF26082">
    <property type="entry name" value="zf-C2H2_AcuF"/>
    <property type="match status" value="1"/>
</dbReference>
<dbReference type="PROSITE" id="PS50102">
    <property type="entry name" value="RRM"/>
    <property type="match status" value="1"/>
</dbReference>
<dbReference type="GO" id="GO:0031267">
    <property type="term" value="F:small GTPase binding"/>
    <property type="evidence" value="ECO:0007669"/>
    <property type="project" value="InterPro"/>
</dbReference>
<evidence type="ECO:0000256" key="3">
    <source>
        <dbReference type="SAM" id="MobiDB-lite"/>
    </source>
</evidence>
<sequence length="1292" mass="148635">MSAIPPIHTSAHNAGSGFVALEAALRQTERPHYTAQLPPDSVRDEFDRFRIWAGNIAAHLKGRRSLEYRLRDSEHLKTETHSLLTALRDSIHNALSIVKGERKPWDEFSDSDSDSESDYDLPDNDNEQAKSELEQIFNSIKTTVTCLFRLSMAIRDPAPETQHRNTITIDKSHFEGWDITHTKSKFPDCAQYLQERLGQAISGRRNWLSYREEHHQKLGKNVELIGIEAPKTQYTSNSTEATPLPVVDRVNSFEQPLDDNDAASQTSYAASENDTFRVPRLPKVSHEQEHYECPFCFMIVSIHTKSAWRNHVYRDLHPYCCTFEGCVTADRLYTSRREWFKHELEAHRTSWQCIEGCDRRFDGKDSFESHVSASHPDLASPPMLSALKRTSMRSADLSTQVRCPFCSIQISLRGLQRHVGRHQEQLALFALPSNLDDTLDEEDTGSDEHASVDVNNWQDEEGSEISDVDQTDLDATYNDQPENTGSDASNRSRTPEKDLLDDIVDDRDSPSHAPRHYPSDETDQALQEEARIQEILDEAIRNLDEAIRKQMKEWRNGEDETDVGHTRREIQRVMKELEDWRSRRDNGGISEAVKLEMERLKVLEREVEHIEAMGNQQREHTVTVSRNPEQNRNARESPSEKIPSQSQRLTVEEWLPLQGWRRADPSLLFSIFVGNLSPNVDELTLIKLFQSRYTSCDSAKVMYDPISRISRGYGFVRFTSEEEQQRAITEMQGMICGDQPMRISSATPKNRTDVEDSGKHGDSSLEREKGEFVRPGERKRAGQDPGTMNIERREEPNEQDQSVSAMAFTLSREQSGAGIQRPPDDIIEQEFLNLIERREWNKMPEQALQRMKAYDVSKKWTLVHQDRLTQLSRERAAAGELSSEQREAIRRNQEKRDVPSAEDLGQTQSGDIGANYETDVEDYGAAVYGEYGAAAYEEYEKQRARGRAVAGQKEEEQRQNSGKQPAREPERTKTRPPDSLGYTRRQRRSSPMSREEREVIERLRQNDIAQRQREREAADRRDREEQLARAADGFKIYNADKILKARERARLPKGEEISSEWNANIEATKNPERDSNASAAALDTNEEREEPSSIPSKRAAYTKVHRKHINITTLQHYEIPFEFDSDNSDYFIIFRDMSYDETQALFEHTRRLREEARRNPDLRDSGDPSEVPGSEAYKIYGMWMEPPDLEDEDSQEEEVINQSEYREPRRRAAAATRNNASALQIHDDTPSRTNIPPPHVSPAEPNTSQDPTYRQRQKDPPCYFCQERKLKCDATETTACSECSSRNQKCLH</sequence>
<dbReference type="EMBL" id="CAOQHR010000001">
    <property type="protein sequence ID" value="CAI6288348.1"/>
    <property type="molecule type" value="Genomic_DNA"/>
</dbReference>
<dbReference type="GO" id="GO:0008270">
    <property type="term" value="F:zinc ion binding"/>
    <property type="evidence" value="ECO:0007669"/>
    <property type="project" value="InterPro"/>
</dbReference>
<dbReference type="Gene3D" id="3.30.70.330">
    <property type="match status" value="1"/>
</dbReference>
<dbReference type="PROSITE" id="PS00028">
    <property type="entry name" value="ZINC_FINGER_C2H2_1"/>
    <property type="match status" value="1"/>
</dbReference>
<feature type="compositionally biased region" description="Basic and acidic residues" evidence="3">
    <location>
        <begin position="993"/>
        <end position="1024"/>
    </location>
</feature>
<evidence type="ECO:0000259" key="5">
    <source>
        <dbReference type="PROSITE" id="PS50102"/>
    </source>
</evidence>
<dbReference type="GO" id="GO:0000981">
    <property type="term" value="F:DNA-binding transcription factor activity, RNA polymerase II-specific"/>
    <property type="evidence" value="ECO:0007669"/>
    <property type="project" value="InterPro"/>
</dbReference>
<evidence type="ECO:0000256" key="1">
    <source>
        <dbReference type="ARBA" id="ARBA00023242"/>
    </source>
</evidence>
<feature type="domain" description="RRM" evidence="5">
    <location>
        <begin position="669"/>
        <end position="748"/>
    </location>
</feature>
<proteinExistence type="predicted"/>
<feature type="region of interest" description="Disordered" evidence="3">
    <location>
        <begin position="940"/>
        <end position="1024"/>
    </location>
</feature>
<feature type="compositionally biased region" description="Basic and acidic residues" evidence="3">
    <location>
        <begin position="965"/>
        <end position="976"/>
    </location>
</feature>
<feature type="compositionally biased region" description="Polar residues" evidence="3">
    <location>
        <begin position="1244"/>
        <end position="1254"/>
    </location>
</feature>
<feature type="region of interest" description="Disordered" evidence="3">
    <location>
        <begin position="438"/>
        <end position="525"/>
    </location>
</feature>
<evidence type="ECO:0000256" key="2">
    <source>
        <dbReference type="PROSITE-ProRule" id="PRU00176"/>
    </source>
</evidence>
<dbReference type="InterPro" id="IPR000504">
    <property type="entry name" value="RRM_dom"/>
</dbReference>
<dbReference type="Pfam" id="PF00076">
    <property type="entry name" value="RRM_1"/>
    <property type="match status" value="1"/>
</dbReference>
<feature type="compositionally biased region" description="Acidic residues" evidence="3">
    <location>
        <begin position="458"/>
        <end position="472"/>
    </location>
</feature>
<feature type="compositionally biased region" description="Basic and acidic residues" evidence="3">
    <location>
        <begin position="493"/>
        <end position="510"/>
    </location>
</feature>
<keyword evidence="7" id="KW-1185">Reference proteome</keyword>
<feature type="compositionally biased region" description="Polar residues" evidence="3">
    <location>
        <begin position="477"/>
        <end position="492"/>
    </location>
</feature>
<dbReference type="InterPro" id="IPR058925">
    <property type="entry name" value="zf-C2H2_AcuF"/>
</dbReference>
<dbReference type="SUPFAM" id="SSF54928">
    <property type="entry name" value="RNA-binding domain, RBD"/>
    <property type="match status" value="1"/>
</dbReference>
<dbReference type="PROSITE" id="PS50048">
    <property type="entry name" value="ZN2_CY6_FUNGAL_2"/>
    <property type="match status" value="1"/>
</dbReference>
<feature type="domain" description="Zn(2)-C6 fungal-type" evidence="4">
    <location>
        <begin position="1261"/>
        <end position="1292"/>
    </location>
</feature>
<evidence type="ECO:0000313" key="7">
    <source>
        <dbReference type="Proteomes" id="UP001152607"/>
    </source>
</evidence>